<organism evidence="1 2">
    <name type="scientific">Aspergillus brunneoviolaceus CBS 621.78</name>
    <dbReference type="NCBI Taxonomy" id="1450534"/>
    <lineage>
        <taxon>Eukaryota</taxon>
        <taxon>Fungi</taxon>
        <taxon>Dikarya</taxon>
        <taxon>Ascomycota</taxon>
        <taxon>Pezizomycotina</taxon>
        <taxon>Eurotiomycetes</taxon>
        <taxon>Eurotiomycetidae</taxon>
        <taxon>Eurotiales</taxon>
        <taxon>Aspergillaceae</taxon>
        <taxon>Aspergillus</taxon>
        <taxon>Aspergillus subgen. Circumdati</taxon>
    </lineage>
</organism>
<evidence type="ECO:0000313" key="1">
    <source>
        <dbReference type="EMBL" id="RAH40925.1"/>
    </source>
</evidence>
<feature type="non-terminal residue" evidence="1">
    <location>
        <position position="1"/>
    </location>
</feature>
<evidence type="ECO:0000313" key="2">
    <source>
        <dbReference type="Proteomes" id="UP000249057"/>
    </source>
</evidence>
<reference evidence="1" key="1">
    <citation type="submission" date="2018-02" db="EMBL/GenBank/DDBJ databases">
        <title>The genomes of Aspergillus section Nigri reveals drivers in fungal speciation.</title>
        <authorList>
            <consortium name="DOE Joint Genome Institute"/>
            <person name="Vesth T.C."/>
            <person name="Nybo J."/>
            <person name="Theobald S."/>
            <person name="Brandl J."/>
            <person name="Frisvad J.C."/>
            <person name="Nielsen K.F."/>
            <person name="Lyhne E.K."/>
            <person name="Kogle M.E."/>
            <person name="Kuo A."/>
            <person name="Riley R."/>
            <person name="Clum A."/>
            <person name="Nolan M."/>
            <person name="Lipzen A."/>
            <person name="Salamov A."/>
            <person name="Henrissat B."/>
            <person name="Wiebenga A."/>
            <person name="De vries R.P."/>
            <person name="Grigoriev I.V."/>
            <person name="Mortensen U.H."/>
            <person name="Andersen M.R."/>
            <person name="Baker S.E."/>
        </authorList>
    </citation>
    <scope>NUCLEOTIDE SEQUENCE</scope>
    <source>
        <strain evidence="1">CBS 621.78</strain>
    </source>
</reference>
<protein>
    <submittedName>
        <fullName evidence="1">Ankyrin</fullName>
    </submittedName>
</protein>
<gene>
    <name evidence="1" type="ORF">BO95DRAFT_334866</name>
</gene>
<name>A0ACD1FV90_9EURO</name>
<proteinExistence type="predicted"/>
<accession>A0ACD1FV90</accession>
<sequence length="99" mass="10596">AAEHGQETIIKLLLATNRVDPEAQNSNRETPLWWAARNGHETIVTLLLTHGADPESRSLSGGTPLLWAARNGHAAIVKLLLQKGADPDGCPTEDGETPL</sequence>
<keyword evidence="2" id="KW-1185">Reference proteome</keyword>
<feature type="non-terminal residue" evidence="1">
    <location>
        <position position="99"/>
    </location>
</feature>
<dbReference type="EMBL" id="KZ825397">
    <property type="protein sequence ID" value="RAH40925.1"/>
    <property type="molecule type" value="Genomic_DNA"/>
</dbReference>
<dbReference type="Proteomes" id="UP000249057">
    <property type="component" value="Unassembled WGS sequence"/>
</dbReference>